<dbReference type="EMBL" id="JANPWB010000005">
    <property type="protein sequence ID" value="KAJ1189854.1"/>
    <property type="molecule type" value="Genomic_DNA"/>
</dbReference>
<reference evidence="2" key="1">
    <citation type="journal article" date="2022" name="bioRxiv">
        <title>Sequencing and chromosome-scale assembly of the giantPleurodeles waltlgenome.</title>
        <authorList>
            <person name="Brown T."/>
            <person name="Elewa A."/>
            <person name="Iarovenko S."/>
            <person name="Subramanian E."/>
            <person name="Araus A.J."/>
            <person name="Petzold A."/>
            <person name="Susuki M."/>
            <person name="Suzuki K.-i.T."/>
            <person name="Hayashi T."/>
            <person name="Toyoda A."/>
            <person name="Oliveira C."/>
            <person name="Osipova E."/>
            <person name="Leigh N.D."/>
            <person name="Simon A."/>
            <person name="Yun M.H."/>
        </authorList>
    </citation>
    <scope>NUCLEOTIDE SEQUENCE</scope>
    <source>
        <strain evidence="2">20211129_DDA</strain>
        <tissue evidence="2">Liver</tissue>
    </source>
</reference>
<name>A0AAV7UMY6_PLEWA</name>
<organism evidence="2 3">
    <name type="scientific">Pleurodeles waltl</name>
    <name type="common">Iberian ribbed newt</name>
    <dbReference type="NCBI Taxonomy" id="8319"/>
    <lineage>
        <taxon>Eukaryota</taxon>
        <taxon>Metazoa</taxon>
        <taxon>Chordata</taxon>
        <taxon>Craniata</taxon>
        <taxon>Vertebrata</taxon>
        <taxon>Euteleostomi</taxon>
        <taxon>Amphibia</taxon>
        <taxon>Batrachia</taxon>
        <taxon>Caudata</taxon>
        <taxon>Salamandroidea</taxon>
        <taxon>Salamandridae</taxon>
        <taxon>Pleurodelinae</taxon>
        <taxon>Pleurodeles</taxon>
    </lineage>
</organism>
<keyword evidence="3" id="KW-1185">Reference proteome</keyword>
<dbReference type="AlphaFoldDB" id="A0AAV7UMY6"/>
<sequence length="114" mass="12566">MGGSRPHLRRAGRETRGVLTFSSYASPVLGSNRMTATSITLYNAIMKRARRAVESAFSAAWGPRSPARLFQEQRRGPDPLRDPIIPSPLARPTGAHRRGGARAHRLFHILNSPL</sequence>
<evidence type="ECO:0000313" key="3">
    <source>
        <dbReference type="Proteomes" id="UP001066276"/>
    </source>
</evidence>
<evidence type="ECO:0000313" key="2">
    <source>
        <dbReference type="EMBL" id="KAJ1189854.1"/>
    </source>
</evidence>
<accession>A0AAV7UMY6</accession>
<feature type="region of interest" description="Disordered" evidence="1">
    <location>
        <begin position="66"/>
        <end position="102"/>
    </location>
</feature>
<protein>
    <submittedName>
        <fullName evidence="2">Uncharacterized protein</fullName>
    </submittedName>
</protein>
<proteinExistence type="predicted"/>
<evidence type="ECO:0000256" key="1">
    <source>
        <dbReference type="SAM" id="MobiDB-lite"/>
    </source>
</evidence>
<feature type="compositionally biased region" description="Basic and acidic residues" evidence="1">
    <location>
        <begin position="71"/>
        <end position="81"/>
    </location>
</feature>
<gene>
    <name evidence="2" type="ORF">NDU88_006596</name>
</gene>
<comment type="caution">
    <text evidence="2">The sequence shown here is derived from an EMBL/GenBank/DDBJ whole genome shotgun (WGS) entry which is preliminary data.</text>
</comment>
<dbReference type="Proteomes" id="UP001066276">
    <property type="component" value="Chromosome 3_1"/>
</dbReference>